<accession>A0A2T1LUS1</accession>
<evidence type="ECO:0000256" key="5">
    <source>
        <dbReference type="ARBA" id="ARBA00022692"/>
    </source>
</evidence>
<keyword evidence="10" id="KW-1185">Reference proteome</keyword>
<keyword evidence="5 8" id="KW-0812">Transmembrane</keyword>
<dbReference type="SUPFAM" id="SSF143865">
    <property type="entry name" value="CorA soluble domain-like"/>
    <property type="match status" value="1"/>
</dbReference>
<dbReference type="PANTHER" id="PTHR46494">
    <property type="entry name" value="CORA FAMILY METAL ION TRANSPORTER (EUROFUNG)"/>
    <property type="match status" value="1"/>
</dbReference>
<dbReference type="AlphaFoldDB" id="A0A2T1LUS1"/>
<dbReference type="Pfam" id="PF01544">
    <property type="entry name" value="CorA"/>
    <property type="match status" value="1"/>
</dbReference>
<evidence type="ECO:0000313" key="10">
    <source>
        <dbReference type="Proteomes" id="UP000239001"/>
    </source>
</evidence>
<sequence length="380" mass="44596">MTQLQPQSFVSNFSSQAEETDYFDYFYNEPGSEPGTLNIEPTARPSRIILIDYDEDDAIRKVDISPNALLPYLGKNSVSWMDVQGLGSEEVLREVGTIFDLHPLLLEDIVNVPQRPKLDEYKDKLMFIAHMVRRHDGVDGFVTEQVSFILGKNYLVTFQEEELEDCFDLVRERIRNNQGKVRQSKADYLAYLLLDSLIDGYFPILEHYEERIEVLEEKIISEPDRKIMQEIYSIRRELLALRRLLWPLRNVLNLMIRDDHDLLTQEVQIYFRDCYDHVIQILDILEAYRELASSLMDAYMSSVGNKMNEIMKFLTVFTAIFNPLTFIAGVYGMNFENMPELKWSWAYFACLGVMFSIASIMIFLFWKKGWFKTTYSLDEE</sequence>
<dbReference type="InterPro" id="IPR002523">
    <property type="entry name" value="MgTranspt_CorA/ZnTranspt_ZntB"/>
</dbReference>
<feature type="transmembrane region" description="Helical" evidence="8">
    <location>
        <begin position="310"/>
        <end position="333"/>
    </location>
</feature>
<reference evidence="9 10" key="1">
    <citation type="submission" date="2018-03" db="EMBL/GenBank/DDBJ databases">
        <title>The ancient ancestry and fast evolution of plastids.</title>
        <authorList>
            <person name="Moore K.R."/>
            <person name="Magnabosco C."/>
            <person name="Momper L."/>
            <person name="Gold D.A."/>
            <person name="Bosak T."/>
            <person name="Fournier G.P."/>
        </authorList>
    </citation>
    <scope>NUCLEOTIDE SEQUENCE [LARGE SCALE GENOMIC DNA]</scope>
    <source>
        <strain evidence="9 10">CCALA 016</strain>
    </source>
</reference>
<evidence type="ECO:0000256" key="6">
    <source>
        <dbReference type="ARBA" id="ARBA00022989"/>
    </source>
</evidence>
<dbReference type="GO" id="GO:0015095">
    <property type="term" value="F:magnesium ion transmembrane transporter activity"/>
    <property type="evidence" value="ECO:0007669"/>
    <property type="project" value="UniProtKB-UniRule"/>
</dbReference>
<dbReference type="Proteomes" id="UP000239001">
    <property type="component" value="Unassembled WGS sequence"/>
</dbReference>
<evidence type="ECO:0000313" key="9">
    <source>
        <dbReference type="EMBL" id="PSF35312.1"/>
    </source>
</evidence>
<name>A0A2T1LUS1_9CHRO</name>
<keyword evidence="6 8" id="KW-1133">Transmembrane helix</keyword>
<dbReference type="NCBIfam" id="TIGR00383">
    <property type="entry name" value="corA"/>
    <property type="match status" value="1"/>
</dbReference>
<dbReference type="RefSeq" id="WP_106458172.1">
    <property type="nucleotide sequence ID" value="NZ_PXOH01000021.1"/>
</dbReference>
<keyword evidence="4 8" id="KW-1003">Cell membrane</keyword>
<evidence type="ECO:0000256" key="4">
    <source>
        <dbReference type="ARBA" id="ARBA00022475"/>
    </source>
</evidence>
<dbReference type="InterPro" id="IPR045863">
    <property type="entry name" value="CorA_TM1_TM2"/>
</dbReference>
<dbReference type="GO" id="GO:0050897">
    <property type="term" value="F:cobalt ion binding"/>
    <property type="evidence" value="ECO:0007669"/>
    <property type="project" value="TreeGrafter"/>
</dbReference>
<keyword evidence="8" id="KW-0406">Ion transport</keyword>
<evidence type="ECO:0000256" key="3">
    <source>
        <dbReference type="ARBA" id="ARBA00022448"/>
    </source>
</evidence>
<dbReference type="FunFam" id="1.20.58.340:FF:000012">
    <property type="entry name" value="Magnesium transport protein CorA"/>
    <property type="match status" value="1"/>
</dbReference>
<organism evidence="9 10">
    <name type="scientific">Aphanothece hegewaldii CCALA 016</name>
    <dbReference type="NCBI Taxonomy" id="2107694"/>
    <lineage>
        <taxon>Bacteria</taxon>
        <taxon>Bacillati</taxon>
        <taxon>Cyanobacteriota</taxon>
        <taxon>Cyanophyceae</taxon>
        <taxon>Oscillatoriophycideae</taxon>
        <taxon>Chroococcales</taxon>
        <taxon>Aphanothecaceae</taxon>
        <taxon>Aphanothece</taxon>
    </lineage>
</organism>
<comment type="caution">
    <text evidence="9">The sequence shown here is derived from an EMBL/GenBank/DDBJ whole genome shotgun (WGS) entry which is preliminary data.</text>
</comment>
<dbReference type="OrthoDB" id="9803416at2"/>
<dbReference type="InterPro" id="IPR004488">
    <property type="entry name" value="Mg/Co-transport_prot_CorA"/>
</dbReference>
<evidence type="ECO:0000256" key="2">
    <source>
        <dbReference type="ARBA" id="ARBA00009765"/>
    </source>
</evidence>
<protein>
    <recommendedName>
        <fullName evidence="8">Magnesium transport protein CorA</fullName>
    </recommendedName>
</protein>
<gene>
    <name evidence="8 9" type="primary">corA</name>
    <name evidence="9" type="ORF">C7H19_17295</name>
</gene>
<keyword evidence="7 8" id="KW-0472">Membrane</keyword>
<dbReference type="CDD" id="cd12828">
    <property type="entry name" value="TmCorA-like_1"/>
    <property type="match status" value="1"/>
</dbReference>
<keyword evidence="3 8" id="KW-0813">Transport</keyword>
<dbReference type="EMBL" id="PXOH01000021">
    <property type="protein sequence ID" value="PSF35312.1"/>
    <property type="molecule type" value="Genomic_DNA"/>
</dbReference>
<dbReference type="GO" id="GO:0015087">
    <property type="term" value="F:cobalt ion transmembrane transporter activity"/>
    <property type="evidence" value="ECO:0007669"/>
    <property type="project" value="UniProtKB-UniRule"/>
</dbReference>
<evidence type="ECO:0000256" key="1">
    <source>
        <dbReference type="ARBA" id="ARBA00004651"/>
    </source>
</evidence>
<proteinExistence type="inferred from homology"/>
<dbReference type="GO" id="GO:0000287">
    <property type="term" value="F:magnesium ion binding"/>
    <property type="evidence" value="ECO:0007669"/>
    <property type="project" value="TreeGrafter"/>
</dbReference>
<dbReference type="GO" id="GO:0005886">
    <property type="term" value="C:plasma membrane"/>
    <property type="evidence" value="ECO:0007669"/>
    <property type="project" value="UniProtKB-SubCell"/>
</dbReference>
<comment type="function">
    <text evidence="8">Mediates influx of magnesium ions.</text>
</comment>
<dbReference type="Gene3D" id="1.20.58.340">
    <property type="entry name" value="Magnesium transport protein CorA, transmembrane region"/>
    <property type="match status" value="2"/>
</dbReference>
<comment type="subcellular location">
    <subcellularLocation>
        <location evidence="1">Cell membrane</location>
        <topology evidence="1">Multi-pass membrane protein</topology>
    </subcellularLocation>
    <subcellularLocation>
        <location evidence="8">Membrane</location>
        <topology evidence="8">Multi-pass membrane protein</topology>
    </subcellularLocation>
</comment>
<feature type="transmembrane region" description="Helical" evidence="8">
    <location>
        <begin position="345"/>
        <end position="366"/>
    </location>
</feature>
<dbReference type="InterPro" id="IPR045861">
    <property type="entry name" value="CorA_cytoplasmic_dom"/>
</dbReference>
<evidence type="ECO:0000256" key="8">
    <source>
        <dbReference type="RuleBase" id="RU362010"/>
    </source>
</evidence>
<evidence type="ECO:0000256" key="7">
    <source>
        <dbReference type="ARBA" id="ARBA00023136"/>
    </source>
</evidence>
<dbReference type="PANTHER" id="PTHR46494:SF1">
    <property type="entry name" value="CORA FAMILY METAL ION TRANSPORTER (EUROFUNG)"/>
    <property type="match status" value="1"/>
</dbReference>
<dbReference type="Gene3D" id="3.30.460.20">
    <property type="entry name" value="CorA soluble domain-like"/>
    <property type="match status" value="1"/>
</dbReference>
<reference evidence="9 10" key="2">
    <citation type="submission" date="2018-03" db="EMBL/GenBank/DDBJ databases">
        <authorList>
            <person name="Keele B.F."/>
        </authorList>
    </citation>
    <scope>NUCLEOTIDE SEQUENCE [LARGE SCALE GENOMIC DNA]</scope>
    <source>
        <strain evidence="9 10">CCALA 016</strain>
    </source>
</reference>
<dbReference type="SUPFAM" id="SSF144083">
    <property type="entry name" value="Magnesium transport protein CorA, transmembrane region"/>
    <property type="match status" value="1"/>
</dbReference>
<keyword evidence="8" id="KW-0460">Magnesium</keyword>
<comment type="similarity">
    <text evidence="2 8">Belongs to the CorA metal ion transporter (MIT) (TC 1.A.35) family.</text>
</comment>